<evidence type="ECO:0000313" key="8">
    <source>
        <dbReference type="EMBL" id="KAJ3691824.1"/>
    </source>
</evidence>
<gene>
    <name evidence="8" type="ORF">LUZ61_020988</name>
</gene>
<keyword evidence="3" id="KW-0238">DNA-binding</keyword>
<evidence type="ECO:0000256" key="5">
    <source>
        <dbReference type="ARBA" id="ARBA00023242"/>
    </source>
</evidence>
<evidence type="ECO:0000256" key="2">
    <source>
        <dbReference type="ARBA" id="ARBA00023015"/>
    </source>
</evidence>
<dbReference type="PANTHER" id="PTHR31190:SF142">
    <property type="entry name" value="ETHYLENE-RESPONSIVE TRANSCRIPTION FACTOR RAP2-3"/>
    <property type="match status" value="1"/>
</dbReference>
<dbReference type="CDD" id="cd00018">
    <property type="entry name" value="AP2"/>
    <property type="match status" value="1"/>
</dbReference>
<evidence type="ECO:0000256" key="3">
    <source>
        <dbReference type="ARBA" id="ARBA00023125"/>
    </source>
</evidence>
<feature type="region of interest" description="Disordered" evidence="6">
    <location>
        <begin position="160"/>
        <end position="179"/>
    </location>
</feature>
<dbReference type="Pfam" id="PF00847">
    <property type="entry name" value="AP2"/>
    <property type="match status" value="1"/>
</dbReference>
<dbReference type="GO" id="GO:0003700">
    <property type="term" value="F:DNA-binding transcription factor activity"/>
    <property type="evidence" value="ECO:0007669"/>
    <property type="project" value="InterPro"/>
</dbReference>
<evidence type="ECO:0000256" key="1">
    <source>
        <dbReference type="ARBA" id="ARBA00004123"/>
    </source>
</evidence>
<dbReference type="SMART" id="SM00380">
    <property type="entry name" value="AP2"/>
    <property type="match status" value="1"/>
</dbReference>
<evidence type="ECO:0000256" key="4">
    <source>
        <dbReference type="ARBA" id="ARBA00023163"/>
    </source>
</evidence>
<dbReference type="SUPFAM" id="SSF54171">
    <property type="entry name" value="DNA-binding domain"/>
    <property type="match status" value="1"/>
</dbReference>
<dbReference type="Proteomes" id="UP001210211">
    <property type="component" value="Unassembled WGS sequence"/>
</dbReference>
<dbReference type="PRINTS" id="PR00367">
    <property type="entry name" value="ETHRSPELEMNT"/>
</dbReference>
<dbReference type="GO" id="GO:0005634">
    <property type="term" value="C:nucleus"/>
    <property type="evidence" value="ECO:0007669"/>
    <property type="project" value="UniProtKB-SubCell"/>
</dbReference>
<dbReference type="FunFam" id="3.30.730.10:FF:000001">
    <property type="entry name" value="Ethylene-responsive transcription factor 2"/>
    <property type="match status" value="1"/>
</dbReference>
<dbReference type="InterPro" id="IPR001471">
    <property type="entry name" value="AP2/ERF_dom"/>
</dbReference>
<feature type="region of interest" description="Disordered" evidence="6">
    <location>
        <begin position="109"/>
        <end position="144"/>
    </location>
</feature>
<keyword evidence="4" id="KW-0804">Transcription</keyword>
<keyword evidence="2" id="KW-0805">Transcription regulation</keyword>
<comment type="subcellular location">
    <subcellularLocation>
        <location evidence="1">Nucleus</location>
    </subcellularLocation>
</comment>
<dbReference type="GO" id="GO:0009873">
    <property type="term" value="P:ethylene-activated signaling pathway"/>
    <property type="evidence" value="ECO:0007669"/>
    <property type="project" value="InterPro"/>
</dbReference>
<organism evidence="8 9">
    <name type="scientific">Rhynchospora tenuis</name>
    <dbReference type="NCBI Taxonomy" id="198213"/>
    <lineage>
        <taxon>Eukaryota</taxon>
        <taxon>Viridiplantae</taxon>
        <taxon>Streptophyta</taxon>
        <taxon>Embryophyta</taxon>
        <taxon>Tracheophyta</taxon>
        <taxon>Spermatophyta</taxon>
        <taxon>Magnoliopsida</taxon>
        <taxon>Liliopsida</taxon>
        <taxon>Poales</taxon>
        <taxon>Cyperaceae</taxon>
        <taxon>Cyperoideae</taxon>
        <taxon>Rhynchosporeae</taxon>
        <taxon>Rhynchospora</taxon>
    </lineage>
</organism>
<name>A0AAD5ZE60_9POAL</name>
<dbReference type="InterPro" id="IPR036955">
    <property type="entry name" value="AP2/ERF_dom_sf"/>
</dbReference>
<evidence type="ECO:0000259" key="7">
    <source>
        <dbReference type="PROSITE" id="PS51032"/>
    </source>
</evidence>
<evidence type="ECO:0000313" key="9">
    <source>
        <dbReference type="Proteomes" id="UP001210211"/>
    </source>
</evidence>
<dbReference type="Gene3D" id="3.30.730.10">
    <property type="entry name" value="AP2/ERF domain"/>
    <property type="match status" value="1"/>
</dbReference>
<sequence>MCGGALISEFVALTNGRDLSWRNLRPPQAVSDRHQLPSGGEKTKVPLKVKEPRGRKSKFRGIRRRPWGKWAAEIRDPRKGMRVWLGTFATAEDAARAYDAAARRIRGDKAKLNFPDPPEGLSDVAPMDDSESSGESSSPVDDNWSFEAEISRLEEFLGIDGWDQGPFRSDGSELLFASK</sequence>
<dbReference type="PANTHER" id="PTHR31190">
    <property type="entry name" value="DNA-BINDING DOMAIN"/>
    <property type="match status" value="1"/>
</dbReference>
<proteinExistence type="predicted"/>
<evidence type="ECO:0000256" key="6">
    <source>
        <dbReference type="SAM" id="MobiDB-lite"/>
    </source>
</evidence>
<comment type="caution">
    <text evidence="8">The sequence shown here is derived from an EMBL/GenBank/DDBJ whole genome shotgun (WGS) entry which is preliminary data.</text>
</comment>
<accession>A0AAD5ZE60</accession>
<keyword evidence="5" id="KW-0539">Nucleus</keyword>
<protein>
    <recommendedName>
        <fullName evidence="7">AP2/ERF domain-containing protein</fullName>
    </recommendedName>
</protein>
<feature type="domain" description="AP2/ERF" evidence="7">
    <location>
        <begin position="58"/>
        <end position="115"/>
    </location>
</feature>
<keyword evidence="9" id="KW-1185">Reference proteome</keyword>
<dbReference type="InterPro" id="IPR044808">
    <property type="entry name" value="ERF_plant"/>
</dbReference>
<dbReference type="GO" id="GO:0003677">
    <property type="term" value="F:DNA binding"/>
    <property type="evidence" value="ECO:0007669"/>
    <property type="project" value="UniProtKB-KW"/>
</dbReference>
<dbReference type="EMBL" id="JAMRDG010000002">
    <property type="protein sequence ID" value="KAJ3691824.1"/>
    <property type="molecule type" value="Genomic_DNA"/>
</dbReference>
<dbReference type="AlphaFoldDB" id="A0AAD5ZE60"/>
<dbReference type="PROSITE" id="PS51032">
    <property type="entry name" value="AP2_ERF"/>
    <property type="match status" value="1"/>
</dbReference>
<dbReference type="InterPro" id="IPR016177">
    <property type="entry name" value="DNA-bd_dom_sf"/>
</dbReference>
<reference evidence="8 9" key="1">
    <citation type="journal article" date="2022" name="Cell">
        <title>Repeat-based holocentromeres influence genome architecture and karyotype evolution.</title>
        <authorList>
            <person name="Hofstatter P.G."/>
            <person name="Thangavel G."/>
            <person name="Lux T."/>
            <person name="Neumann P."/>
            <person name="Vondrak T."/>
            <person name="Novak P."/>
            <person name="Zhang M."/>
            <person name="Costa L."/>
            <person name="Castellani M."/>
            <person name="Scott A."/>
            <person name="Toegelov H."/>
            <person name="Fuchs J."/>
            <person name="Mata-Sucre Y."/>
            <person name="Dias Y."/>
            <person name="Vanzela A.L.L."/>
            <person name="Huettel B."/>
            <person name="Almeida C.C.S."/>
            <person name="Simkova H."/>
            <person name="Souza G."/>
            <person name="Pedrosa-Harand A."/>
            <person name="Macas J."/>
            <person name="Mayer K.F.X."/>
            <person name="Houben A."/>
            <person name="Marques A."/>
        </authorList>
    </citation>
    <scope>NUCLEOTIDE SEQUENCE [LARGE SCALE GENOMIC DNA]</scope>
    <source>
        <strain evidence="8">RhyTen1mFocal</strain>
    </source>
</reference>